<evidence type="ECO:0000313" key="2">
    <source>
        <dbReference type="EMBL" id="RBO81898.1"/>
    </source>
</evidence>
<protein>
    <submittedName>
        <fullName evidence="2">Type VI secretion system ImpH/TssG family protein</fullName>
    </submittedName>
</protein>
<evidence type="ECO:0000256" key="1">
    <source>
        <dbReference type="SAM" id="MobiDB-lite"/>
    </source>
</evidence>
<comment type="caution">
    <text evidence="2">The sequence shown here is derived from an EMBL/GenBank/DDBJ whole genome shotgun (WGS) entry which is preliminary data.</text>
</comment>
<sequence>MATTHWRTGYSVNQLFTEPDANWSFHQLTRLLMGMNTGDEDWLEVLNDTIHFTSFHAQVLPAGEIRRVRLANPAAGKGPSTTSGHSLAKRQANPQAKHQVECTYYNLTGLDGPLADPFVDLLRQDLRYGKGALAAFIDIFNNRLQALRYLIHAENNTSLTTSLAEHTRVGKFMLALSGHDDVLARQRHHQDEASLISLAGSLANCRMSLPLIRKLFAIVLGIPLIALNCLLGRWLKVQDEDHTLLGQSNHRLSTEATLGTRIWDQQAAVELVLGPLALDRIQRLVPGGEDHQALRDLVSWISDKDCDFQITLMCLKDSIEPKTTRLSTDNLSAGDLSTGDLSTGDLSTGDLSTDDLSTDNLSTGDLSTNKNDNNRLGYGATLQGTSGVDKQVRFQLKMV</sequence>
<keyword evidence="3" id="KW-1185">Reference proteome</keyword>
<feature type="region of interest" description="Disordered" evidence="1">
    <location>
        <begin position="73"/>
        <end position="95"/>
    </location>
</feature>
<dbReference type="InterPro" id="IPR010732">
    <property type="entry name" value="T6SS_TssG-like"/>
</dbReference>
<feature type="region of interest" description="Disordered" evidence="1">
    <location>
        <begin position="347"/>
        <end position="375"/>
    </location>
</feature>
<dbReference type="PANTHER" id="PTHR35564">
    <property type="match status" value="1"/>
</dbReference>
<dbReference type="PANTHER" id="PTHR35564:SF4">
    <property type="entry name" value="CYTOPLASMIC PROTEIN"/>
    <property type="match status" value="1"/>
</dbReference>
<name>A0A366CY35_9GAMM</name>
<dbReference type="RefSeq" id="WP_181799853.1">
    <property type="nucleotide sequence ID" value="NZ_QNRF01000007.1"/>
</dbReference>
<evidence type="ECO:0000313" key="3">
    <source>
        <dbReference type="Proteomes" id="UP000252086"/>
    </source>
</evidence>
<gene>
    <name evidence="2" type="ORF">DFP76_10741</name>
</gene>
<feature type="compositionally biased region" description="Low complexity" evidence="1">
    <location>
        <begin position="358"/>
        <end position="368"/>
    </location>
</feature>
<proteinExistence type="predicted"/>
<dbReference type="AlphaFoldDB" id="A0A366CY35"/>
<accession>A0A366CY35</accession>
<dbReference type="Proteomes" id="UP000252086">
    <property type="component" value="Unassembled WGS sequence"/>
</dbReference>
<reference evidence="2 3" key="1">
    <citation type="submission" date="2018-06" db="EMBL/GenBank/DDBJ databases">
        <title>Genomic Encyclopedia of Type Strains, Phase III (KMG-III): the genomes of soil and plant-associated and newly described type strains.</title>
        <authorList>
            <person name="Whitman W."/>
        </authorList>
    </citation>
    <scope>NUCLEOTIDE SEQUENCE [LARGE SCALE GENOMIC DNA]</scope>
    <source>
        <strain evidence="2 3">CECT 7732</strain>
    </source>
</reference>
<dbReference type="Pfam" id="PF06996">
    <property type="entry name" value="T6SS_TssG"/>
    <property type="match status" value="1"/>
</dbReference>
<organism evidence="2 3">
    <name type="scientific">Marinomonas aquiplantarum</name>
    <dbReference type="NCBI Taxonomy" id="491951"/>
    <lineage>
        <taxon>Bacteria</taxon>
        <taxon>Pseudomonadati</taxon>
        <taxon>Pseudomonadota</taxon>
        <taxon>Gammaproteobacteria</taxon>
        <taxon>Oceanospirillales</taxon>
        <taxon>Oceanospirillaceae</taxon>
        <taxon>Marinomonas</taxon>
    </lineage>
</organism>
<dbReference type="NCBIfam" id="TIGR03347">
    <property type="entry name" value="VI_chp_1"/>
    <property type="match status" value="1"/>
</dbReference>
<dbReference type="EMBL" id="QNRF01000007">
    <property type="protein sequence ID" value="RBO81898.1"/>
    <property type="molecule type" value="Genomic_DNA"/>
</dbReference>